<gene>
    <name evidence="1" type="ORF">B0F90DRAFT_1781230</name>
</gene>
<dbReference type="AlphaFoldDB" id="A0AAD4LVD7"/>
<dbReference type="Proteomes" id="UP001203297">
    <property type="component" value="Unassembled WGS sequence"/>
</dbReference>
<keyword evidence="2" id="KW-1185">Reference proteome</keyword>
<proteinExistence type="predicted"/>
<dbReference type="EMBL" id="WTXG01000185">
    <property type="protein sequence ID" value="KAI0291034.1"/>
    <property type="molecule type" value="Genomic_DNA"/>
</dbReference>
<protein>
    <submittedName>
        <fullName evidence="1">Uncharacterized protein</fullName>
    </submittedName>
</protein>
<reference evidence="1" key="1">
    <citation type="journal article" date="2022" name="New Phytol.">
        <title>Evolutionary transition to the ectomycorrhizal habit in the genomes of a hyperdiverse lineage of mushroom-forming fungi.</title>
        <authorList>
            <person name="Looney B."/>
            <person name="Miyauchi S."/>
            <person name="Morin E."/>
            <person name="Drula E."/>
            <person name="Courty P.E."/>
            <person name="Kohler A."/>
            <person name="Kuo A."/>
            <person name="LaButti K."/>
            <person name="Pangilinan J."/>
            <person name="Lipzen A."/>
            <person name="Riley R."/>
            <person name="Andreopoulos W."/>
            <person name="He G."/>
            <person name="Johnson J."/>
            <person name="Nolan M."/>
            <person name="Tritt A."/>
            <person name="Barry K.W."/>
            <person name="Grigoriev I.V."/>
            <person name="Nagy L.G."/>
            <person name="Hibbett D."/>
            <person name="Henrissat B."/>
            <person name="Matheny P.B."/>
            <person name="Labbe J."/>
            <person name="Martin F.M."/>
        </authorList>
    </citation>
    <scope>NUCLEOTIDE SEQUENCE</scope>
    <source>
        <strain evidence="1">BPL690</strain>
    </source>
</reference>
<comment type="caution">
    <text evidence="1">The sequence shown here is derived from an EMBL/GenBank/DDBJ whole genome shotgun (WGS) entry which is preliminary data.</text>
</comment>
<name>A0AAD4LVD7_9AGAM</name>
<evidence type="ECO:0000313" key="1">
    <source>
        <dbReference type="EMBL" id="KAI0291034.1"/>
    </source>
</evidence>
<accession>A0AAD4LVD7</accession>
<evidence type="ECO:0000313" key="2">
    <source>
        <dbReference type="Proteomes" id="UP001203297"/>
    </source>
</evidence>
<sequence length="63" mass="7674">MMKYCLWNDTCQPWRRSPLRLVIRKCTLKRGFQSELLYAMSQDSSSPRKDWFCRLGRRLPSYL</sequence>
<organism evidence="1 2">
    <name type="scientific">Multifurca ochricompacta</name>
    <dbReference type="NCBI Taxonomy" id="376703"/>
    <lineage>
        <taxon>Eukaryota</taxon>
        <taxon>Fungi</taxon>
        <taxon>Dikarya</taxon>
        <taxon>Basidiomycota</taxon>
        <taxon>Agaricomycotina</taxon>
        <taxon>Agaricomycetes</taxon>
        <taxon>Russulales</taxon>
        <taxon>Russulaceae</taxon>
        <taxon>Multifurca</taxon>
    </lineage>
</organism>